<organism evidence="2 3">
    <name type="scientific">Coniochaeta hoffmannii</name>
    <dbReference type="NCBI Taxonomy" id="91930"/>
    <lineage>
        <taxon>Eukaryota</taxon>
        <taxon>Fungi</taxon>
        <taxon>Dikarya</taxon>
        <taxon>Ascomycota</taxon>
        <taxon>Pezizomycotina</taxon>
        <taxon>Sordariomycetes</taxon>
        <taxon>Sordariomycetidae</taxon>
        <taxon>Coniochaetales</taxon>
        <taxon>Coniochaetaceae</taxon>
        <taxon>Coniochaeta</taxon>
    </lineage>
</organism>
<dbReference type="Proteomes" id="UP001174691">
    <property type="component" value="Unassembled WGS sequence"/>
</dbReference>
<keyword evidence="3" id="KW-1185">Reference proteome</keyword>
<evidence type="ECO:0000313" key="2">
    <source>
        <dbReference type="EMBL" id="KAJ9130139.1"/>
    </source>
</evidence>
<dbReference type="InterPro" id="IPR029062">
    <property type="entry name" value="Class_I_gatase-like"/>
</dbReference>
<name>A0AA38R7V2_9PEZI</name>
<evidence type="ECO:0000256" key="1">
    <source>
        <dbReference type="SAM" id="MobiDB-lite"/>
    </source>
</evidence>
<sequence length="1310" mass="147578">MKPAPPPNPLTYPQALTPFSYELFKKPTAEYRGCPLWAWNTELDKDALIRQIGYLELMGFGGFHMHVRTGLDTKYMGKEFMHIVKTCVDVAEQKGMMACLYDDDRWPSGVAGGKVVEKNQDFKAKHILFTTTPYGQGHKASCSPSSAAACRSENGYLLARYAVTLNPGDGTLKAYREINRIPDPYNPRERLAPDETIWLAYVETNPPSEWFNGQTYVDALNPKAIKKFIDTTHNKYKEAVGDSFGTTVPCIFTDEPQFATKTRLSSPFAKEDLFIPWTSDLPDTFHAKYYHGAAYAHGAGPLIAWLPELFWNLENGRPSTVRYRFHDHVCERFVSAFMDQLGGWCKDNNIFLNGHMMEEPTLESQTHSLGEAMRCYRNMSLPGIDLLSDMVEYNTVKQASSVARQNGIRGCMSELYGCTHWDFTFEGHKGCGDWQAALGITFRVPHLAWASMAGEAKRDYPASINYQSPWYREYGYVEDHFARVGVAMTRGRPVTRVAVVHPIESYWLVSGPGNDPGNQMGERDKKFLELTNWLLHGLIDFDFLSESLLPDQKVDVKRKQLLVGQCAYEAVIVPNLLTIRSTTLKILEKFAAAGGKVIVASNRPELVDAKPANDYVLTTDDSNTVPWNRSDILESVEDFVDLEIKTTGSLDPPKTLLYQMRQDGDERFVFICNTDRNNGVDTQVYLRGRWEVELLDTLSGESKMLDTRLGHASEKCRYAFTNFGYRFEGCASILLRLVPSEKSVRVTTKLQSKPVDFRDPPPFGRGLGHPSLDTLRVPMPVSVNLYGVDLVEEGARHSGLNVLMLDYARYWLNGDKTSSHVQEILALNNELLDLFDLPRKGMAWRQPWTISPVEREPKALVSLEFQFMSDFDVTRTTYLAFELAPGTVVSLNGEYLMSGAKESIWCRERLAVEQGDWFVDEAITTIAIPGGVIQYGKNTLLLSGPFGVLTPIERVYILGDFKVDPAKELRPQTLARAKIRPYNEQSVWIRPGLTLRPGLTSRDGLASVDWGNIADQGLPFYVGNLTYHCGFYLLQRSKVVLSIPGFFSPVLTVEWGRDENRKRGHVAFQPRTLDLGVLDAGDHHLSITAYGNRYNAFGHVHTPDWMTNCWPDAWRTQGWAWTEDYNVRPVGILDAPKVMIKAVGSRDDELKAVAKRPVSPSPRAPSPVESVHWEFMNRRCGGLLPSSSHDKETSGPSGLESSDDPRVLTPSGSGDNPSSGRGSWPRFVTPPDSLLELRASSELSDYDQCMKVHHLVHEARNRLHQLWDVLRVPDEERRQFQPYTCAVFNATLLGLHEIEIARLRRLVPSA</sequence>
<proteinExistence type="predicted"/>
<dbReference type="Gene3D" id="3.40.50.880">
    <property type="match status" value="1"/>
</dbReference>
<dbReference type="InterPro" id="IPR053161">
    <property type="entry name" value="Ulvan_degrading_GH"/>
</dbReference>
<dbReference type="EMBL" id="JANBVN010000284">
    <property type="protein sequence ID" value="KAJ9130139.1"/>
    <property type="molecule type" value="Genomic_DNA"/>
</dbReference>
<dbReference type="PANTHER" id="PTHR36848:SF2">
    <property type="entry name" value="SECRETED PROTEIN"/>
    <property type="match status" value="1"/>
</dbReference>
<gene>
    <name evidence="2" type="ORF">NKR19_g10023</name>
</gene>
<accession>A0AA38R7V2</accession>
<comment type="caution">
    <text evidence="2">The sequence shown here is derived from an EMBL/GenBank/DDBJ whole genome shotgun (WGS) entry which is preliminary data.</text>
</comment>
<feature type="compositionally biased region" description="Polar residues" evidence="1">
    <location>
        <begin position="1210"/>
        <end position="1221"/>
    </location>
</feature>
<dbReference type="CDD" id="cd03143">
    <property type="entry name" value="A4_beta-galactosidase_middle_domain"/>
    <property type="match status" value="1"/>
</dbReference>
<dbReference type="GO" id="GO:0016787">
    <property type="term" value="F:hydrolase activity"/>
    <property type="evidence" value="ECO:0007669"/>
    <property type="project" value="UniProtKB-KW"/>
</dbReference>
<dbReference type="Pfam" id="PF03999">
    <property type="entry name" value="MAP65_ASE1"/>
    <property type="match status" value="1"/>
</dbReference>
<feature type="region of interest" description="Disordered" evidence="1">
    <location>
        <begin position="1184"/>
        <end position="1226"/>
    </location>
</feature>
<evidence type="ECO:0000313" key="3">
    <source>
        <dbReference type="Proteomes" id="UP001174691"/>
    </source>
</evidence>
<reference evidence="2" key="1">
    <citation type="submission" date="2022-07" db="EMBL/GenBank/DDBJ databases">
        <title>Fungi with potential for degradation of polypropylene.</title>
        <authorList>
            <person name="Gostincar C."/>
        </authorList>
    </citation>
    <scope>NUCLEOTIDE SEQUENCE</scope>
    <source>
        <strain evidence="2">EXF-13287</strain>
    </source>
</reference>
<protein>
    <submittedName>
        <fullName evidence="2">Glycoside hydrolase family 2</fullName>
    </submittedName>
</protein>
<keyword evidence="2" id="KW-0378">Hydrolase</keyword>
<dbReference type="PANTHER" id="PTHR36848">
    <property type="entry name" value="DNA-BINDING PROTEIN (PUTATIVE SECRETED PROTEIN)-RELATED"/>
    <property type="match status" value="1"/>
</dbReference>